<evidence type="ECO:0000256" key="1">
    <source>
        <dbReference type="ARBA" id="ARBA00001974"/>
    </source>
</evidence>
<proteinExistence type="predicted"/>
<dbReference type="PANTHER" id="PTHR10961:SF10">
    <property type="entry name" value="FAD DEPENDENT OXIDOREDUCTASE DOMAIN-CONTAINING PROTEIN"/>
    <property type="match status" value="1"/>
</dbReference>
<dbReference type="InterPro" id="IPR036188">
    <property type="entry name" value="FAD/NAD-bd_sf"/>
</dbReference>
<keyword evidence="7" id="KW-1185">Reference proteome</keyword>
<evidence type="ECO:0000259" key="5">
    <source>
        <dbReference type="Pfam" id="PF01266"/>
    </source>
</evidence>
<dbReference type="PANTHER" id="PTHR10961">
    <property type="entry name" value="PEROXISOMAL SARCOSINE OXIDASE"/>
    <property type="match status" value="1"/>
</dbReference>
<evidence type="ECO:0000256" key="2">
    <source>
        <dbReference type="ARBA" id="ARBA00022630"/>
    </source>
</evidence>
<dbReference type="Gene3D" id="3.30.9.10">
    <property type="entry name" value="D-Amino Acid Oxidase, subunit A, domain 2"/>
    <property type="match status" value="1"/>
</dbReference>
<dbReference type="SUPFAM" id="SSF54373">
    <property type="entry name" value="FAD-linked reductases, C-terminal domain"/>
    <property type="match status" value="1"/>
</dbReference>
<comment type="cofactor">
    <cofactor evidence="1">
        <name>FAD</name>
        <dbReference type="ChEBI" id="CHEBI:57692"/>
    </cofactor>
</comment>
<dbReference type="Pfam" id="PF01266">
    <property type="entry name" value="DAO"/>
    <property type="match status" value="1"/>
</dbReference>
<dbReference type="RefSeq" id="WP_227703071.1">
    <property type="nucleotide sequence ID" value="NZ_JBEAAL010000011.1"/>
</dbReference>
<feature type="domain" description="FAD dependent oxidoreductase" evidence="5">
    <location>
        <begin position="7"/>
        <end position="376"/>
    </location>
</feature>
<evidence type="ECO:0000256" key="4">
    <source>
        <dbReference type="ARBA" id="ARBA00023002"/>
    </source>
</evidence>
<accession>A0ABV0M3P1</accession>
<comment type="caution">
    <text evidence="6">The sequence shown here is derived from an EMBL/GenBank/DDBJ whole genome shotgun (WGS) entry which is preliminary data.</text>
</comment>
<evidence type="ECO:0000256" key="3">
    <source>
        <dbReference type="ARBA" id="ARBA00022827"/>
    </source>
</evidence>
<name>A0ABV0M3P1_9HYPH</name>
<keyword evidence="3" id="KW-0274">FAD</keyword>
<gene>
    <name evidence="6" type="ORF">ABK249_16300</name>
</gene>
<protein>
    <submittedName>
        <fullName evidence="6">FAD-dependent oxidoreductase</fullName>
    </submittedName>
</protein>
<keyword evidence="4" id="KW-0560">Oxidoreductase</keyword>
<dbReference type="SUPFAM" id="SSF51905">
    <property type="entry name" value="FAD/NAD(P)-binding domain"/>
    <property type="match status" value="1"/>
</dbReference>
<dbReference type="Proteomes" id="UP001496627">
    <property type="component" value="Unassembled WGS sequence"/>
</dbReference>
<keyword evidence="2" id="KW-0285">Flavoprotein</keyword>
<evidence type="ECO:0000313" key="6">
    <source>
        <dbReference type="EMBL" id="MEQ1406494.1"/>
    </source>
</evidence>
<dbReference type="Gene3D" id="3.50.50.60">
    <property type="entry name" value="FAD/NAD(P)-binding domain"/>
    <property type="match status" value="1"/>
</dbReference>
<organism evidence="6 7">
    <name type="scientific">Neorhizobium phenanthreniclasticum</name>
    <dbReference type="NCBI Taxonomy" id="3157917"/>
    <lineage>
        <taxon>Bacteria</taxon>
        <taxon>Pseudomonadati</taxon>
        <taxon>Pseudomonadota</taxon>
        <taxon>Alphaproteobacteria</taxon>
        <taxon>Hyphomicrobiales</taxon>
        <taxon>Rhizobiaceae</taxon>
        <taxon>Rhizobium/Agrobacterium group</taxon>
        <taxon>Neorhizobium</taxon>
    </lineage>
</organism>
<reference evidence="6 7" key="1">
    <citation type="submission" date="2024-05" db="EMBL/GenBank/DDBJ databases">
        <title>Neorhizobium sp. Rsf11, a plant growth promoting and heavy metal resistant PAH-degrader.</title>
        <authorList>
            <person name="Golubev S.N."/>
            <person name="Muratova A.Y."/>
            <person name="Markelova M.I."/>
        </authorList>
    </citation>
    <scope>NUCLEOTIDE SEQUENCE [LARGE SCALE GENOMIC DNA]</scope>
    <source>
        <strain evidence="6 7">Rsf11</strain>
    </source>
</reference>
<sequence>MTARFKYIVIGRGMMGAAAARYLSKWTNGVALIGPGEPADHQRHEGVFASHYDEARITRTIDPDPVWAHLANRSIARYGEIAAESGIDFYSESGCLIVGPKRADGPSYVGNVLDAADRLEVATETLTDAGLANRFPFFCFPGESEGVWESKNAGHINPRRLVKAQALLAERQGAAIIAETVFSVRQEGDAVTVTTVEGNSYSAEKVLVAAGGFSINENLLPRRLDLKVYARTVAFFEVDEAAMDIFGKVPSLIWKWNQAEDGIYLLPPVRYPDGRIYLKIGGDPDDLLLPSEPDIRAWFRSGGRESTRAHLTEVMARLMPSLDLSRNSMAACVTSFTPTDYPAIAMTEAGRIGILSGGCGAAAKSSDEIGRLGAELIFHGRIVDDAYSTDFSADYL</sequence>
<evidence type="ECO:0000313" key="7">
    <source>
        <dbReference type="Proteomes" id="UP001496627"/>
    </source>
</evidence>
<dbReference type="InterPro" id="IPR006076">
    <property type="entry name" value="FAD-dep_OxRdtase"/>
</dbReference>
<dbReference type="EMBL" id="JBEAAL010000011">
    <property type="protein sequence ID" value="MEQ1406494.1"/>
    <property type="molecule type" value="Genomic_DNA"/>
</dbReference>
<dbReference type="InterPro" id="IPR045170">
    <property type="entry name" value="MTOX"/>
</dbReference>